<evidence type="ECO:0000256" key="1">
    <source>
        <dbReference type="ARBA" id="ARBA00022737"/>
    </source>
</evidence>
<evidence type="ECO:0000259" key="4">
    <source>
        <dbReference type="PROSITE" id="PS50093"/>
    </source>
</evidence>
<dbReference type="InterPro" id="IPR035986">
    <property type="entry name" value="PKD_dom_sf"/>
</dbReference>
<evidence type="ECO:0000313" key="7">
    <source>
        <dbReference type="Proteomes" id="UP000052020"/>
    </source>
</evidence>
<feature type="domain" description="HYR" evidence="5">
    <location>
        <begin position="1634"/>
        <end position="1718"/>
    </location>
</feature>
<dbReference type="Pfam" id="PF02494">
    <property type="entry name" value="HYR"/>
    <property type="match status" value="17"/>
</dbReference>
<dbReference type="PROSITE" id="PS50093">
    <property type="entry name" value="PKD"/>
    <property type="match status" value="1"/>
</dbReference>
<feature type="domain" description="HYR" evidence="5">
    <location>
        <begin position="1966"/>
        <end position="2050"/>
    </location>
</feature>
<dbReference type="SUPFAM" id="SSF55486">
    <property type="entry name" value="Metalloproteases ('zincins'), catalytic domain"/>
    <property type="match status" value="1"/>
</dbReference>
<organism evidence="6 7">
    <name type="scientific">candidate division KD3-62 bacterium DG_56</name>
    <dbReference type="NCBI Taxonomy" id="1704032"/>
    <lineage>
        <taxon>Bacteria</taxon>
        <taxon>candidate division KD3-62</taxon>
    </lineage>
</organism>
<feature type="domain" description="HYR" evidence="5">
    <location>
        <begin position="966"/>
        <end position="1050"/>
    </location>
</feature>
<feature type="domain" description="HYR" evidence="5">
    <location>
        <begin position="720"/>
        <end position="805"/>
    </location>
</feature>
<feature type="domain" description="HYR" evidence="5">
    <location>
        <begin position="2383"/>
        <end position="2467"/>
    </location>
</feature>
<dbReference type="CDD" id="cd00146">
    <property type="entry name" value="PKD"/>
    <property type="match status" value="1"/>
</dbReference>
<dbReference type="Pfam" id="PF07705">
    <property type="entry name" value="CARDB"/>
    <property type="match status" value="1"/>
</dbReference>
<protein>
    <recommendedName>
        <fullName evidence="8">HYR domain-containing protein</fullName>
    </recommendedName>
</protein>
<dbReference type="Gene3D" id="2.60.40.10">
    <property type="entry name" value="Immunoglobulins"/>
    <property type="match status" value="16"/>
</dbReference>
<dbReference type="EMBL" id="LIZY01000036">
    <property type="protein sequence ID" value="KPJ64223.1"/>
    <property type="molecule type" value="Genomic_DNA"/>
</dbReference>
<feature type="domain" description="HYR" evidence="5">
    <location>
        <begin position="2217"/>
        <end position="2299"/>
    </location>
</feature>
<dbReference type="InterPro" id="IPR022409">
    <property type="entry name" value="PKD/Chitinase_dom"/>
</dbReference>
<sequence>MRFLRLLTECAIVTVATLCLAVSATCKATASNAGRSYVGAAPPWPGVGIPQIVRSHSEGDYQPLPVGKGPTTLVTGATAQAKSGPLLGDAHWLALMVDFSDRPGIGGAASFTQLVQGSGASSLRGYYAEVSYDQLNLLGHLNTTAGWSWSQSSCCGAGQLVGPIAGPPGGGSLPNLTCYQPTGWSGAIVVCNQTGTYVDDSPLLSSQVLYVDWAVINDGAANASTFSVVLEIDGVQARSWSISGLAAGSHIYVRDYQFCALGPGAHTLSVCADVGHSVTEGDEDDNCCDKSITVDAVAASPEWYRVPETHAYYTNHNYGLGDWPQNHQKLIADAVVVADPYVDYSQFDNDGDGEVDYLAVIHAGTGAEVTGSPNDLWSWQGELTHNGGEPVVLDGVTIDRYLLIPERQWYPCDTPRLLGVLAHEFGHLLGLPDLYDTDDTSTGIGAWCLMGYGCQANWGATPVHLCAWAKAQLGWLTPIDVTTSILGASIPACASSPTAYRLRNHTLADGEHFLVENRQRIAFDFHLPAAGLLIYHIDGNQTDNDNEWYCPDHITSGNLLVAVEQADGLWNLEKNNNQGDSGDPWPGASNHRNFSGTSVPNSQSYFVPDPCDSSSNSISVTSISNSAMTMIADLMTNNGPVCLMTAPSVACPLTPITFTSTSWDPDGVIVDWAWDFGDGEAGSGEVVSHVYLLPNSYLVTLAVTDNDGATSTCARTIVVADGIPPVLTCPDDIAVGTDTGSCEAILDPGQATCEDNCGDCTASGERSDTQPLNDPYPVGTTTITWTATDAIGNIATCAQTITVADDEAPVISECPADRTVPAGANCQATIPMLSDELVATDNCDPALSITQSPSGGTQAGPGAHTITITVTDDADNTATCTVTITVTDQSSPTLTVPADVVVNTDPGSCEATEVDLGSASCLDNCGECTISNDAPASFPLGTTVVTWTATDSVGNATNQQQTVTVLDAEDPVISQCPVDRTVPANASCQAGIPSLAGEVIATDNCDDTLSITQSPTAGVTVDLGAHPVTITVVDDSGNSDTCIVTVTVADSTPPTVVPPALVVVETDPEGCQASGVEVGTATCADNCGACTVVGERSDSLPLADPYPLDVTIITWTATDDAGNQASATQFVIVEDVTPPVISQCASDKDLEANGSCQAATPSLAGEVVASDNCDSSLVIVQSPVAGTILGAGAHTVMLTVIDDSGNSTMCAATITVVDLTSPTITQCADNRTLPADSSCQAVVPDLTGEVEATDNCDLAPVVTQSPAAGTVLALGPRLVTLTVTDAAGNSTACMALVTVVDTMGPVITCPVDVTVATDPAACEAANVEIGSATCEDNCSTCTVTATRGDGLAMSAPYPPGETIVTWTATDSASNQSLCTQKITVYDGEAPSISQCAGDKTLPANAGCQAAIPDLTTEVVANDNCDTSLTIAQSPEAGTLVGLGSHAVTLTASDDSGNSAACVALVTVVDSTAPGISQCATDKTLSADASCQAAIPDLTSEVTASDNCSTSLTITQSPEAGTVVSSGDHTVTLTVADDAGNETTCTATVTVLDHSAPTITQCATDKTLSADASCQAAIPDLTSEVAASDNCDPAPTITQSPTAGAIVGTGDHTVTITVTDASGNSATCTATVTVVDDAAPIITQCATDKTLAADASCEAAIPDLMGEVTASDNCDPAPAITQSPSAGTIVGTGDHIVTITVTDASGNSATCTATVTVIDDIAPTITQCATDKTLSADASCQAAIPDLTVEVVASDNCDSLLTVTQSPEAGTLVDLADHAVTLTVADDAGNETTCSATVTVIDDTAPTIVQCASDRFIVANDPCAVPMPDLTAGVVASDECDSSLTVSQSPLAGTVVGLGPHTVVLTVTDDAGNSATCNAVVTVIDTLAPTITECASDRTLSADASCETTMPDLRPEVVASDNCDSELIIIQMPGPGSIVSLGDHLVTLTVVDDSGNDASCTAMVTVADETPPEITQCATDKTLSADASCEAVIPDLTGEVTASDNCDPAPTITQSPTAGTIVGTGDHTVTITVTDASGNTATCTATVTVIDDTAPTITQCATDKTISADASCQAVVPDLTGEVTASDNCDPAPAITQSPTAGTVVGVGDHTVTITVTDASGNSATCTATVTVIDDTAPTITQCATDKTLSADASCEAVVPDLTGEVTASDNCDPTPAITQSPTAGTIVGAGDHTVTITVTDASGNTATCTATVTVVDDTAPVITQCATDKTVSPGAGCQAAIPDLTSEVTASDNCDPALTVTQLPGAGTLVGVGEHTVTLTVTDYAGNETTCSATVTVTDSTPPTIECPSDLSVGTSPGVCQAVDLDVGWPTYDDNCGPCDITSERNDGKSLTDPYPVGTTIITWTVTDGVGLTAACQQSVTVADLEPPVITKCPDDTTVGVGDGCTAEIPKMFHRLRATDNCDATPTATQSPAANTVVPPGTHLVTFTVTDDAGNYSICTCTVTVVDNAAPSISQCASDKVISAVENCQGPVPDLTGEVIATDNCPGTLTITQSPTAGALVDIGTHTVTITVTDDFANSATCTATVTVVE</sequence>
<feature type="signal peptide" evidence="3">
    <location>
        <begin position="1"/>
        <end position="21"/>
    </location>
</feature>
<evidence type="ECO:0000259" key="5">
    <source>
        <dbReference type="PROSITE" id="PS50825"/>
    </source>
</evidence>
<dbReference type="PANTHER" id="PTHR24273:SF32">
    <property type="entry name" value="HYALIN"/>
    <property type="match status" value="1"/>
</dbReference>
<proteinExistence type="predicted"/>
<feature type="domain" description="HYR" evidence="5">
    <location>
        <begin position="2132"/>
        <end position="2216"/>
    </location>
</feature>
<evidence type="ECO:0000313" key="6">
    <source>
        <dbReference type="EMBL" id="KPJ64223.1"/>
    </source>
</evidence>
<feature type="domain" description="PKD" evidence="4">
    <location>
        <begin position="639"/>
        <end position="719"/>
    </location>
</feature>
<dbReference type="InterPro" id="IPR011635">
    <property type="entry name" value="CARDB"/>
</dbReference>
<feature type="chain" id="PRO_5006640174" description="HYR domain-containing protein" evidence="3">
    <location>
        <begin position="22"/>
        <end position="2550"/>
    </location>
</feature>
<feature type="non-terminal residue" evidence="6">
    <location>
        <position position="2550"/>
    </location>
</feature>
<dbReference type="GO" id="GO:0008233">
    <property type="term" value="F:peptidase activity"/>
    <property type="evidence" value="ECO:0007669"/>
    <property type="project" value="InterPro"/>
</dbReference>
<evidence type="ECO:0000256" key="3">
    <source>
        <dbReference type="SAM" id="SignalP"/>
    </source>
</evidence>
<dbReference type="SUPFAM" id="SSF49299">
    <property type="entry name" value="PKD domain"/>
    <property type="match status" value="1"/>
</dbReference>
<keyword evidence="3" id="KW-0732">Signal</keyword>
<dbReference type="GO" id="GO:0006508">
    <property type="term" value="P:proteolysis"/>
    <property type="evidence" value="ECO:0007669"/>
    <property type="project" value="InterPro"/>
</dbReference>
<dbReference type="InterPro" id="IPR003410">
    <property type="entry name" value="HYR_dom"/>
</dbReference>
<feature type="domain" description="HYR" evidence="5">
    <location>
        <begin position="1302"/>
        <end position="1386"/>
    </location>
</feature>
<feature type="domain" description="HYR" evidence="5">
    <location>
        <begin position="1468"/>
        <end position="1552"/>
    </location>
</feature>
<gene>
    <name evidence="6" type="ORF">AMK68_02070</name>
</gene>
<feature type="domain" description="HYR" evidence="5">
    <location>
        <begin position="1800"/>
        <end position="1884"/>
    </location>
</feature>
<feature type="domain" description="HYR" evidence="5">
    <location>
        <begin position="806"/>
        <end position="888"/>
    </location>
</feature>
<dbReference type="InterPro" id="IPR008757">
    <property type="entry name" value="Peptidase_M6-like_domain"/>
</dbReference>
<dbReference type="Pfam" id="PF18911">
    <property type="entry name" value="PKD_4"/>
    <property type="match status" value="1"/>
</dbReference>
<keyword evidence="1" id="KW-0677">Repeat</keyword>
<dbReference type="SMART" id="SM00089">
    <property type="entry name" value="PKD"/>
    <property type="match status" value="9"/>
</dbReference>
<feature type="region of interest" description="Disordered" evidence="2">
    <location>
        <begin position="573"/>
        <end position="594"/>
    </location>
</feature>
<reference evidence="6 7" key="1">
    <citation type="journal article" date="2015" name="Microbiome">
        <title>Genomic resolution of linkages in carbon, nitrogen, and sulfur cycling among widespread estuary sediment bacteria.</title>
        <authorList>
            <person name="Baker B.J."/>
            <person name="Lazar C.S."/>
            <person name="Teske A.P."/>
            <person name="Dick G.J."/>
        </authorList>
    </citation>
    <scope>NUCLEOTIDE SEQUENCE [LARGE SCALE GENOMIC DNA]</scope>
    <source>
        <strain evidence="6">DG_56</strain>
    </source>
</reference>
<dbReference type="InterPro" id="IPR000601">
    <property type="entry name" value="PKD_dom"/>
</dbReference>
<evidence type="ECO:0008006" key="8">
    <source>
        <dbReference type="Google" id="ProtNLM"/>
    </source>
</evidence>
<comment type="caution">
    <text evidence="6">The sequence shown here is derived from an EMBL/GenBank/DDBJ whole genome shotgun (WGS) entry which is preliminary data.</text>
</comment>
<feature type="domain" description="HYR" evidence="5">
    <location>
        <begin position="2468"/>
        <end position="2550"/>
    </location>
</feature>
<dbReference type="Proteomes" id="UP000052020">
    <property type="component" value="Unassembled WGS sequence"/>
</dbReference>
<dbReference type="InterPro" id="IPR013783">
    <property type="entry name" value="Ig-like_fold"/>
</dbReference>
<dbReference type="PANTHER" id="PTHR24273">
    <property type="entry name" value="FI04643P-RELATED"/>
    <property type="match status" value="1"/>
</dbReference>
<feature type="domain" description="HYR" evidence="5">
    <location>
        <begin position="1217"/>
        <end position="1301"/>
    </location>
</feature>
<dbReference type="PROSITE" id="PS50825">
    <property type="entry name" value="HYR"/>
    <property type="match status" value="13"/>
</dbReference>
<name>A0A0S7XPM2_9BACT</name>
<dbReference type="Pfam" id="PF05547">
    <property type="entry name" value="Peptidase_M6"/>
    <property type="match status" value="1"/>
</dbReference>
<accession>A0A0S7XPM2</accession>
<evidence type="ECO:0000256" key="2">
    <source>
        <dbReference type="SAM" id="MobiDB-lite"/>
    </source>
</evidence>
<dbReference type="NCBIfam" id="TIGR03296">
    <property type="entry name" value="M6dom_TIGR03296"/>
    <property type="match status" value="1"/>
</dbReference>